<reference evidence="1" key="1">
    <citation type="submission" date="2017-03" db="EMBL/GenBank/DDBJ databases">
        <title>The mitochondrial genome of the carnivorous plant Utricularia reniformis (Lentibulariaceae): structure, comparative analysis and evolutionary landmarks.</title>
        <authorList>
            <person name="Silva S.R."/>
            <person name="Alvarenga D.O."/>
            <person name="Michael T.P."/>
            <person name="Miranda V.F.O."/>
            <person name="Varani A.M."/>
        </authorList>
    </citation>
    <scope>NUCLEOTIDE SEQUENCE</scope>
</reference>
<geneLocation type="mitochondrion" evidence="1"/>
<sequence length="64" mass="7487">MRVRGRSYTNRPRNCITWMLKHRDWNHLTDNSCKDNKSINIGIGIGVRGVTSFHSDICCIRLIR</sequence>
<dbReference type="AlphaFoldDB" id="A0A1Y0B1M3"/>
<evidence type="ECO:0000313" key="1">
    <source>
        <dbReference type="EMBL" id="ART31278.1"/>
    </source>
</evidence>
<protein>
    <submittedName>
        <fullName evidence="1">Uncharacterized protein</fullName>
    </submittedName>
</protein>
<dbReference type="EMBL" id="KY774314">
    <property type="protein sequence ID" value="ART31278.1"/>
    <property type="molecule type" value="Genomic_DNA"/>
</dbReference>
<accession>A0A1Y0B1M3</accession>
<keyword evidence="1" id="KW-0496">Mitochondrion</keyword>
<organism evidence="1">
    <name type="scientific">Utricularia reniformis</name>
    <dbReference type="NCBI Taxonomy" id="192314"/>
    <lineage>
        <taxon>Eukaryota</taxon>
        <taxon>Viridiplantae</taxon>
        <taxon>Streptophyta</taxon>
        <taxon>Embryophyta</taxon>
        <taxon>Tracheophyta</taxon>
        <taxon>Spermatophyta</taxon>
        <taxon>Magnoliopsida</taxon>
        <taxon>eudicotyledons</taxon>
        <taxon>Gunneridae</taxon>
        <taxon>Pentapetalae</taxon>
        <taxon>asterids</taxon>
        <taxon>lamiids</taxon>
        <taxon>Lamiales</taxon>
        <taxon>Lentibulariaceae</taxon>
        <taxon>Utricularia</taxon>
    </lineage>
</organism>
<gene>
    <name evidence="1" type="ORF">AEK19_MT1055</name>
</gene>
<name>A0A1Y0B1M3_9LAMI</name>
<proteinExistence type="predicted"/>